<protein>
    <recommendedName>
        <fullName evidence="2">PiggyBac transposable element-derived protein domain-containing protein</fullName>
    </recommendedName>
</protein>
<feature type="compositionally biased region" description="Polar residues" evidence="1">
    <location>
        <begin position="336"/>
        <end position="346"/>
    </location>
</feature>
<evidence type="ECO:0000313" key="4">
    <source>
        <dbReference type="Proteomes" id="UP001530400"/>
    </source>
</evidence>
<feature type="region of interest" description="Disordered" evidence="1">
    <location>
        <begin position="1"/>
        <end position="131"/>
    </location>
</feature>
<feature type="domain" description="PiggyBac transposable element-derived protein" evidence="2">
    <location>
        <begin position="363"/>
        <end position="762"/>
    </location>
</feature>
<dbReference type="AlphaFoldDB" id="A0ABD3MZ70"/>
<accession>A0ABD3MZ70</accession>
<feature type="compositionally biased region" description="Basic and acidic residues" evidence="1">
    <location>
        <begin position="107"/>
        <end position="121"/>
    </location>
</feature>
<evidence type="ECO:0000313" key="3">
    <source>
        <dbReference type="EMBL" id="KAL3769017.1"/>
    </source>
</evidence>
<feature type="compositionally biased region" description="Polar residues" evidence="1">
    <location>
        <begin position="68"/>
        <end position="77"/>
    </location>
</feature>
<dbReference type="InterPro" id="IPR029526">
    <property type="entry name" value="PGBD"/>
</dbReference>
<sequence>MPHSPPLQQRLPPPAPANPHQPTPNLPSADQHQAIPRNPESTAPSGAELSPSQLHVSVTETRTPHASAASTFSTLTPSVRVAAALPDHESTPKQPRTSEELFFESPSPEKHVPDFTTRDDSSILSGDDSNGWAKEEANMEAFIASENAQEEMELVPEDPAAAIPEWEMMDCEEGDGEVAAPPQPIVKIVTVKYSRNCRVWTRGALFEIYQRYQIGTSLKKNAGKRLIFDAIRDSSFATMIDDDTFTYEIEEIPEHLQKGPKWKILDGVEIDLPEDFDPSGVTAGFFAPTNKDNYVGHPKKEYLVDRPLQRPEFCPKPKKANSNSNRPGRPSRTDTADQPANETGGQSDYVKSKLPKDFSCHRPKHYFDLQIMPEFIRSNITYTTNFRAAAEGAAGSTYQDFVPFDVDEVYKFVGLLFCNGVSPKPQFVYWFLGLRQSKVFGNDWFSTFFDKRLPGGRVIKGERRWKHFRRFMCLYGYRLNPREQQKKDPLWKLAPILEHLRKNAQRCWSTGKFVAIDEQTIGFKGKHSLSLRITYKREGDGYQCDAVCDDGYTFSFYFRHGDAPAAPDSVKHLNLSPTGRRVIWLMLQLPNLWTRVYMDNLFNSRKLYTAAWICKTLCQGVCRTWGRGVPDKIVQKTEHDVAKAGALRGRTMVAVLEGDDTCPDLLCCSVYDTKPVHMMSTIAEKVEWVEMTWDVYSQELKCVVPMKYLRLNLIDDYNHRMNSVDLADQLRNCYRFNHWFRNRKWWWAIFLWAVGVAATNAYKMYCAVYDEERAKHVVGLPRKWTHLEFLLELIDDFFGCPQTSIDGSVVTTSSSGRTRQGSTYSAAASANQNDTFYDLSTEDGRLDYFNLVKPTSMTKKGLNVTHLLRGLMFHPELPNPSPEAYCQYCRYKFNNVWNDDQKRKNKKLFQNRASIVPHCNYQLNAR</sequence>
<dbReference type="EMBL" id="JALLPJ020001338">
    <property type="protein sequence ID" value="KAL3769017.1"/>
    <property type="molecule type" value="Genomic_DNA"/>
</dbReference>
<feature type="compositionally biased region" description="Low complexity" evidence="1">
    <location>
        <begin position="1"/>
        <end position="10"/>
    </location>
</feature>
<dbReference type="PANTHER" id="PTHR46599:SF3">
    <property type="entry name" value="PIGGYBAC TRANSPOSABLE ELEMENT-DERIVED PROTEIN 4"/>
    <property type="match status" value="1"/>
</dbReference>
<name>A0ABD3MZ70_9STRA</name>
<feature type="compositionally biased region" description="Basic and acidic residues" evidence="1">
    <location>
        <begin position="86"/>
        <end position="99"/>
    </location>
</feature>
<comment type="caution">
    <text evidence="3">The sequence shown here is derived from an EMBL/GenBank/DDBJ whole genome shotgun (WGS) entry which is preliminary data.</text>
</comment>
<dbReference type="Pfam" id="PF13843">
    <property type="entry name" value="DDE_Tnp_1_7"/>
    <property type="match status" value="1"/>
</dbReference>
<reference evidence="3 4" key="1">
    <citation type="submission" date="2024-10" db="EMBL/GenBank/DDBJ databases">
        <title>Updated reference genomes for cyclostephanoid diatoms.</title>
        <authorList>
            <person name="Roberts W.R."/>
            <person name="Alverson A.J."/>
        </authorList>
    </citation>
    <scope>NUCLEOTIDE SEQUENCE [LARGE SCALE GENOMIC DNA]</scope>
    <source>
        <strain evidence="3 4">AJA010-31</strain>
    </source>
</reference>
<feature type="compositionally biased region" description="Polar residues" evidence="1">
    <location>
        <begin position="39"/>
        <end position="61"/>
    </location>
</feature>
<evidence type="ECO:0000259" key="2">
    <source>
        <dbReference type="Pfam" id="PF13843"/>
    </source>
</evidence>
<feature type="compositionally biased region" description="Basic and acidic residues" evidence="1">
    <location>
        <begin position="306"/>
        <end position="315"/>
    </location>
</feature>
<evidence type="ECO:0000256" key="1">
    <source>
        <dbReference type="SAM" id="MobiDB-lite"/>
    </source>
</evidence>
<dbReference type="PANTHER" id="PTHR46599">
    <property type="entry name" value="PIGGYBAC TRANSPOSABLE ELEMENT-DERIVED PROTEIN 4"/>
    <property type="match status" value="1"/>
</dbReference>
<feature type="compositionally biased region" description="Pro residues" evidence="1">
    <location>
        <begin position="11"/>
        <end position="25"/>
    </location>
</feature>
<proteinExistence type="predicted"/>
<dbReference type="Proteomes" id="UP001530400">
    <property type="component" value="Unassembled WGS sequence"/>
</dbReference>
<organism evidence="3 4">
    <name type="scientific">Cyclotella atomus</name>
    <dbReference type="NCBI Taxonomy" id="382360"/>
    <lineage>
        <taxon>Eukaryota</taxon>
        <taxon>Sar</taxon>
        <taxon>Stramenopiles</taxon>
        <taxon>Ochrophyta</taxon>
        <taxon>Bacillariophyta</taxon>
        <taxon>Coscinodiscophyceae</taxon>
        <taxon>Thalassiosirophycidae</taxon>
        <taxon>Stephanodiscales</taxon>
        <taxon>Stephanodiscaceae</taxon>
        <taxon>Cyclotella</taxon>
    </lineage>
</organism>
<gene>
    <name evidence="3" type="ORF">ACHAWO_006783</name>
</gene>
<keyword evidence="4" id="KW-1185">Reference proteome</keyword>
<feature type="region of interest" description="Disordered" evidence="1">
    <location>
        <begin position="306"/>
        <end position="351"/>
    </location>
</feature>